<organism evidence="6 7">
    <name type="scientific">Dipteronia dyeriana</name>
    <dbReference type="NCBI Taxonomy" id="168575"/>
    <lineage>
        <taxon>Eukaryota</taxon>
        <taxon>Viridiplantae</taxon>
        <taxon>Streptophyta</taxon>
        <taxon>Embryophyta</taxon>
        <taxon>Tracheophyta</taxon>
        <taxon>Spermatophyta</taxon>
        <taxon>Magnoliopsida</taxon>
        <taxon>eudicotyledons</taxon>
        <taxon>Gunneridae</taxon>
        <taxon>Pentapetalae</taxon>
        <taxon>rosids</taxon>
        <taxon>malvids</taxon>
        <taxon>Sapindales</taxon>
        <taxon>Sapindaceae</taxon>
        <taxon>Hippocastanoideae</taxon>
        <taxon>Acereae</taxon>
        <taxon>Dipteronia</taxon>
    </lineage>
</organism>
<dbReference type="AlphaFoldDB" id="A0AAD9XFZ0"/>
<evidence type="ECO:0000256" key="2">
    <source>
        <dbReference type="ARBA" id="ARBA00023015"/>
    </source>
</evidence>
<dbReference type="Gene3D" id="2.40.330.10">
    <property type="entry name" value="DNA-binding pseudobarrel domain"/>
    <property type="match status" value="1"/>
</dbReference>
<dbReference type="EMBL" id="JANJYI010000002">
    <property type="protein sequence ID" value="KAK2658739.1"/>
    <property type="molecule type" value="Genomic_DNA"/>
</dbReference>
<dbReference type="GO" id="GO:0005634">
    <property type="term" value="C:nucleus"/>
    <property type="evidence" value="ECO:0007669"/>
    <property type="project" value="UniProtKB-SubCell"/>
</dbReference>
<dbReference type="InterPro" id="IPR015300">
    <property type="entry name" value="DNA-bd_pseudobarrel_sf"/>
</dbReference>
<gene>
    <name evidence="6" type="ORF">Ddye_005272</name>
</gene>
<evidence type="ECO:0000256" key="1">
    <source>
        <dbReference type="ARBA" id="ARBA00004123"/>
    </source>
</evidence>
<dbReference type="Proteomes" id="UP001280121">
    <property type="component" value="Unassembled WGS sequence"/>
</dbReference>
<evidence type="ECO:0000256" key="4">
    <source>
        <dbReference type="ARBA" id="ARBA00023163"/>
    </source>
</evidence>
<dbReference type="GO" id="GO:0003677">
    <property type="term" value="F:DNA binding"/>
    <property type="evidence" value="ECO:0007669"/>
    <property type="project" value="UniProtKB-KW"/>
</dbReference>
<keyword evidence="5" id="KW-0539">Nucleus</keyword>
<dbReference type="InterPro" id="IPR051442">
    <property type="entry name" value="B3_domain"/>
</dbReference>
<evidence type="ECO:0000256" key="5">
    <source>
        <dbReference type="ARBA" id="ARBA00023242"/>
    </source>
</evidence>
<reference evidence="6" key="1">
    <citation type="journal article" date="2023" name="Plant J.">
        <title>Genome sequences and population genomics provide insights into the demographic history, inbreeding, and mutation load of two 'living fossil' tree species of Dipteronia.</title>
        <authorList>
            <person name="Feng Y."/>
            <person name="Comes H.P."/>
            <person name="Chen J."/>
            <person name="Zhu S."/>
            <person name="Lu R."/>
            <person name="Zhang X."/>
            <person name="Li P."/>
            <person name="Qiu J."/>
            <person name="Olsen K.M."/>
            <person name="Qiu Y."/>
        </authorList>
    </citation>
    <scope>NUCLEOTIDE SEQUENCE</scope>
    <source>
        <strain evidence="6">KIB01</strain>
    </source>
</reference>
<keyword evidence="3" id="KW-0238">DNA-binding</keyword>
<evidence type="ECO:0000313" key="6">
    <source>
        <dbReference type="EMBL" id="KAK2658739.1"/>
    </source>
</evidence>
<sequence length="123" mass="14235">MTSRDKFTIKTTLTEADVSGRDYITLDNEEEVGEHIVTHWHPMNIHQAISNEDGIELTIRDIDTKSDHKVNFRCNASYASILQGHCRLNFIERRSLKVGDEIGFFWDPVLSMLCFSVLMKNYL</sequence>
<dbReference type="PANTHER" id="PTHR34269">
    <property type="entry name" value="TRANSCRIPTION FACTOR B3-DOMAIN FAMILY-RELATED"/>
    <property type="match status" value="1"/>
</dbReference>
<accession>A0AAD9XFZ0</accession>
<comment type="subcellular location">
    <subcellularLocation>
        <location evidence="1">Nucleus</location>
    </subcellularLocation>
</comment>
<keyword evidence="2" id="KW-0805">Transcription regulation</keyword>
<comment type="caution">
    <text evidence="6">The sequence shown here is derived from an EMBL/GenBank/DDBJ whole genome shotgun (WGS) entry which is preliminary data.</text>
</comment>
<evidence type="ECO:0000313" key="7">
    <source>
        <dbReference type="Proteomes" id="UP001280121"/>
    </source>
</evidence>
<keyword evidence="4" id="KW-0804">Transcription</keyword>
<evidence type="ECO:0000256" key="3">
    <source>
        <dbReference type="ARBA" id="ARBA00023125"/>
    </source>
</evidence>
<protein>
    <submittedName>
        <fullName evidence="6">Uncharacterized protein</fullName>
    </submittedName>
</protein>
<keyword evidence="7" id="KW-1185">Reference proteome</keyword>
<proteinExistence type="predicted"/>
<dbReference type="PANTHER" id="PTHR34269:SF11">
    <property type="entry name" value="B3 DOMAIN PROTEIN"/>
    <property type="match status" value="1"/>
</dbReference>
<name>A0AAD9XFZ0_9ROSI</name>